<reference evidence="11" key="1">
    <citation type="journal article" date="2014" name="Int. J. Syst. Evol. Microbiol.">
        <title>Complete genome sequence of Corynebacterium casei LMG S-19264T (=DSM 44701T), isolated from a smear-ripened cheese.</title>
        <authorList>
            <consortium name="US DOE Joint Genome Institute (JGI-PGF)"/>
            <person name="Walter F."/>
            <person name="Albersmeier A."/>
            <person name="Kalinowski J."/>
            <person name="Ruckert C."/>
        </authorList>
    </citation>
    <scope>NUCLEOTIDE SEQUENCE</scope>
    <source>
        <strain evidence="11">CGMCC 1.12919</strain>
    </source>
</reference>
<dbReference type="InterPro" id="IPR019800">
    <property type="entry name" value="Glyco_hydro_3_AS"/>
</dbReference>
<dbReference type="Proteomes" id="UP000637002">
    <property type="component" value="Unassembled WGS sequence"/>
</dbReference>
<protein>
    <recommendedName>
        <fullName evidence="7">Beta-D-glucoside glucohydrolase</fullName>
    </recommendedName>
    <alternativeName>
        <fullName evidence="5">Cellobiase</fullName>
    </alternativeName>
    <alternativeName>
        <fullName evidence="6">Gentiobiase</fullName>
    </alternativeName>
</protein>
<feature type="chain" id="PRO_5037089380" description="Beta-D-glucoside glucohydrolase" evidence="9">
    <location>
        <begin position="24"/>
        <end position="730"/>
    </location>
</feature>
<dbReference type="InterPro" id="IPR050288">
    <property type="entry name" value="Cellulose_deg_GH3"/>
</dbReference>
<reference evidence="11" key="2">
    <citation type="submission" date="2020-09" db="EMBL/GenBank/DDBJ databases">
        <authorList>
            <person name="Sun Q."/>
            <person name="Zhou Y."/>
        </authorList>
    </citation>
    <scope>NUCLEOTIDE SEQUENCE</scope>
    <source>
        <strain evidence="11">CGMCC 1.12919</strain>
    </source>
</reference>
<name>A0A916TZQ1_9HYPH</name>
<dbReference type="AlphaFoldDB" id="A0A916TZQ1"/>
<organism evidence="11 12">
    <name type="scientific">Chelatococcus reniformis</name>
    <dbReference type="NCBI Taxonomy" id="1494448"/>
    <lineage>
        <taxon>Bacteria</taxon>
        <taxon>Pseudomonadati</taxon>
        <taxon>Pseudomonadota</taxon>
        <taxon>Alphaproteobacteria</taxon>
        <taxon>Hyphomicrobiales</taxon>
        <taxon>Chelatococcaceae</taxon>
        <taxon>Chelatococcus</taxon>
    </lineage>
</organism>
<evidence type="ECO:0000259" key="10">
    <source>
        <dbReference type="SMART" id="SM01217"/>
    </source>
</evidence>
<evidence type="ECO:0000256" key="8">
    <source>
        <dbReference type="RuleBase" id="RU361161"/>
    </source>
</evidence>
<evidence type="ECO:0000313" key="12">
    <source>
        <dbReference type="Proteomes" id="UP000637002"/>
    </source>
</evidence>
<evidence type="ECO:0000256" key="2">
    <source>
        <dbReference type="ARBA" id="ARBA00022801"/>
    </source>
</evidence>
<dbReference type="InterPro" id="IPR017853">
    <property type="entry name" value="GH"/>
</dbReference>
<keyword evidence="4 8" id="KW-0326">Glycosidase</keyword>
<accession>A0A916TZQ1</accession>
<dbReference type="PANTHER" id="PTHR42715">
    <property type="entry name" value="BETA-GLUCOSIDASE"/>
    <property type="match status" value="1"/>
</dbReference>
<dbReference type="GO" id="GO:0005975">
    <property type="term" value="P:carbohydrate metabolic process"/>
    <property type="evidence" value="ECO:0007669"/>
    <property type="project" value="InterPro"/>
</dbReference>
<evidence type="ECO:0000256" key="4">
    <source>
        <dbReference type="ARBA" id="ARBA00023295"/>
    </source>
</evidence>
<feature type="domain" description="Fibronectin type III-like" evidence="10">
    <location>
        <begin position="647"/>
        <end position="716"/>
    </location>
</feature>
<evidence type="ECO:0000256" key="3">
    <source>
        <dbReference type="ARBA" id="ARBA00023277"/>
    </source>
</evidence>
<dbReference type="SUPFAM" id="SSF52279">
    <property type="entry name" value="Beta-D-glucan exohydrolase, C-terminal domain"/>
    <property type="match status" value="1"/>
</dbReference>
<dbReference type="Gene3D" id="3.20.20.300">
    <property type="entry name" value="Glycoside hydrolase, family 3, N-terminal domain"/>
    <property type="match status" value="1"/>
</dbReference>
<proteinExistence type="inferred from homology"/>
<dbReference type="Pfam" id="PF01915">
    <property type="entry name" value="Glyco_hydro_3_C"/>
    <property type="match status" value="1"/>
</dbReference>
<keyword evidence="2 8" id="KW-0378">Hydrolase</keyword>
<dbReference type="SMART" id="SM01217">
    <property type="entry name" value="Fn3_like"/>
    <property type="match status" value="1"/>
</dbReference>
<dbReference type="InterPro" id="IPR001764">
    <property type="entry name" value="Glyco_hydro_3_N"/>
</dbReference>
<dbReference type="InterPro" id="IPR026891">
    <property type="entry name" value="Fn3-like"/>
</dbReference>
<keyword evidence="3" id="KW-0119">Carbohydrate metabolism</keyword>
<dbReference type="Pfam" id="PF14310">
    <property type="entry name" value="Fn3-like"/>
    <property type="match status" value="1"/>
</dbReference>
<sequence>MRGQTAGAVALLALGLGPPSAAAVELGPRARALFERMTVAEKVGQLTLVSAGPGYDAAMLPAGRVGAVINFDGADAIAAVQRAARRARLAVPVLAGLDILHGFRTMFPVPLGEAAAFDPDLAERVSAFAGAEARAVGIRWTFAPMADLARDARWGRAVEGFGEDPLLGAALTAARVRGLRAAGIATSVKHFAGYGAPVGGRDYDNAEIPTALLWDVYLPPFAAAVAAGSETVMASLNALNGVPATANPLLLDTILRRRWGFDGFVVSDWNSIGELIAHGVAVDGAEAARKAILAGVDMDLASGLYDRHLADEVAAGRVPQAALDESVRRVLRVKERLGLLDEHPVAAQNPPGQPAQLTAAGRALAREAARDAIVLLANRGATLPLGGDGGLAGRRIALIGGLAASAVDQIGPHGADGRAEDVVTPLAGLRRRAETAGAALAYAPGCDPQCGSTDGFDAAVAAAAAADVVVAMLGEPQEMTGEAASRTTLALPGRQAELLDRLIATGRPVVLLLAGGRPLELGRAADRIQALLMTWFLGSEAGNAIADILFGDVAPSAKLPLTWPRHVGQSPIYYNALPSGRPYQPGNRFTMQYLDGEHTPLFPFGWGLSYGAVRYGELHLDQSELSGADTLRATVTVTNTGRRTIREVVQLYVHDAVASRSRPVRELKAFAKVALAPGESRDVVLSVPVVALGFHDDAGIYRVEPGAFDAFVGGSSLAELTARFSVTSMP</sequence>
<dbReference type="EMBL" id="BMGG01000002">
    <property type="protein sequence ID" value="GGC54592.1"/>
    <property type="molecule type" value="Genomic_DNA"/>
</dbReference>
<evidence type="ECO:0000256" key="9">
    <source>
        <dbReference type="SAM" id="SignalP"/>
    </source>
</evidence>
<dbReference type="Gene3D" id="2.60.40.10">
    <property type="entry name" value="Immunoglobulins"/>
    <property type="match status" value="1"/>
</dbReference>
<dbReference type="RefSeq" id="WP_244641817.1">
    <property type="nucleotide sequence ID" value="NZ_BMGG01000002.1"/>
</dbReference>
<evidence type="ECO:0000256" key="7">
    <source>
        <dbReference type="ARBA" id="ARBA00032594"/>
    </source>
</evidence>
<comment type="caution">
    <text evidence="11">The sequence shown here is derived from an EMBL/GenBank/DDBJ whole genome shotgun (WGS) entry which is preliminary data.</text>
</comment>
<dbReference type="PANTHER" id="PTHR42715:SF10">
    <property type="entry name" value="BETA-GLUCOSIDASE"/>
    <property type="match status" value="1"/>
</dbReference>
<gene>
    <name evidence="11" type="ORF">GCM10010994_11900</name>
</gene>
<dbReference type="FunFam" id="2.60.40.10:FF:000495">
    <property type="entry name" value="Periplasmic beta-glucosidase"/>
    <property type="match status" value="1"/>
</dbReference>
<evidence type="ECO:0000256" key="5">
    <source>
        <dbReference type="ARBA" id="ARBA00031448"/>
    </source>
</evidence>
<dbReference type="InterPro" id="IPR036962">
    <property type="entry name" value="Glyco_hydro_3_N_sf"/>
</dbReference>
<dbReference type="InterPro" id="IPR013783">
    <property type="entry name" value="Ig-like_fold"/>
</dbReference>
<evidence type="ECO:0000313" key="11">
    <source>
        <dbReference type="EMBL" id="GGC54592.1"/>
    </source>
</evidence>
<dbReference type="SUPFAM" id="SSF51445">
    <property type="entry name" value="(Trans)glycosidases"/>
    <property type="match status" value="1"/>
</dbReference>
<evidence type="ECO:0000256" key="6">
    <source>
        <dbReference type="ARBA" id="ARBA00032194"/>
    </source>
</evidence>
<keyword evidence="9" id="KW-0732">Signal</keyword>
<dbReference type="Gene3D" id="3.40.50.1700">
    <property type="entry name" value="Glycoside hydrolase family 3 C-terminal domain"/>
    <property type="match status" value="1"/>
</dbReference>
<feature type="signal peptide" evidence="9">
    <location>
        <begin position="1"/>
        <end position="23"/>
    </location>
</feature>
<dbReference type="Pfam" id="PF00933">
    <property type="entry name" value="Glyco_hydro_3"/>
    <property type="match status" value="1"/>
</dbReference>
<dbReference type="GO" id="GO:0008422">
    <property type="term" value="F:beta-glucosidase activity"/>
    <property type="evidence" value="ECO:0007669"/>
    <property type="project" value="UniProtKB-ARBA"/>
</dbReference>
<comment type="similarity">
    <text evidence="1 8">Belongs to the glycosyl hydrolase 3 family.</text>
</comment>
<keyword evidence="12" id="KW-1185">Reference proteome</keyword>
<dbReference type="PRINTS" id="PR00133">
    <property type="entry name" value="GLHYDRLASE3"/>
</dbReference>
<dbReference type="PROSITE" id="PS00775">
    <property type="entry name" value="GLYCOSYL_HYDROL_F3"/>
    <property type="match status" value="1"/>
</dbReference>
<dbReference type="InterPro" id="IPR002772">
    <property type="entry name" value="Glyco_hydro_3_C"/>
</dbReference>
<dbReference type="InterPro" id="IPR036881">
    <property type="entry name" value="Glyco_hydro_3_C_sf"/>
</dbReference>
<evidence type="ECO:0000256" key="1">
    <source>
        <dbReference type="ARBA" id="ARBA00005336"/>
    </source>
</evidence>